<evidence type="ECO:0000313" key="2">
    <source>
        <dbReference type="WBParaSite" id="PDA_v2.g24523.t1"/>
    </source>
</evidence>
<organism evidence="1 2">
    <name type="scientific">Panagrolaimus davidi</name>
    <dbReference type="NCBI Taxonomy" id="227884"/>
    <lineage>
        <taxon>Eukaryota</taxon>
        <taxon>Metazoa</taxon>
        <taxon>Ecdysozoa</taxon>
        <taxon>Nematoda</taxon>
        <taxon>Chromadorea</taxon>
        <taxon>Rhabditida</taxon>
        <taxon>Tylenchina</taxon>
        <taxon>Panagrolaimomorpha</taxon>
        <taxon>Panagrolaimoidea</taxon>
        <taxon>Panagrolaimidae</taxon>
        <taxon>Panagrolaimus</taxon>
    </lineage>
</organism>
<sequence length="94" mass="10939">MARTKQTLSKVMKPCVCNKCIRHKFAPGGIRIPSLKEQIANRKRVESDDENVELPDILQELPSPEKLQDRIKEWLQNSATASSWQKIRQSYKQF</sequence>
<keyword evidence="1" id="KW-1185">Reference proteome</keyword>
<dbReference type="AlphaFoldDB" id="A0A914Q078"/>
<dbReference type="Proteomes" id="UP000887578">
    <property type="component" value="Unplaced"/>
</dbReference>
<reference evidence="2" key="1">
    <citation type="submission" date="2022-11" db="UniProtKB">
        <authorList>
            <consortium name="WormBaseParasite"/>
        </authorList>
    </citation>
    <scope>IDENTIFICATION</scope>
</reference>
<protein>
    <submittedName>
        <fullName evidence="2">Uncharacterized protein</fullName>
    </submittedName>
</protein>
<proteinExistence type="predicted"/>
<evidence type="ECO:0000313" key="1">
    <source>
        <dbReference type="Proteomes" id="UP000887578"/>
    </source>
</evidence>
<accession>A0A914Q078</accession>
<dbReference type="WBParaSite" id="PDA_v2.g24523.t1">
    <property type="protein sequence ID" value="PDA_v2.g24523.t1"/>
    <property type="gene ID" value="PDA_v2.g24523"/>
</dbReference>
<name>A0A914Q078_9BILA</name>